<dbReference type="EMBL" id="NMUH01000215">
    <property type="protein sequence ID" value="MQL74581.1"/>
    <property type="molecule type" value="Genomic_DNA"/>
</dbReference>
<name>A0A843TTT7_COLES</name>
<evidence type="ECO:0000256" key="1">
    <source>
        <dbReference type="SAM" id="Phobius"/>
    </source>
</evidence>
<keyword evidence="1" id="KW-0812">Transmembrane</keyword>
<evidence type="ECO:0000313" key="3">
    <source>
        <dbReference type="Proteomes" id="UP000652761"/>
    </source>
</evidence>
<comment type="caution">
    <text evidence="2">The sequence shown here is derived from an EMBL/GenBank/DDBJ whole genome shotgun (WGS) entry which is preliminary data.</text>
</comment>
<reference evidence="2" key="1">
    <citation type="submission" date="2017-07" db="EMBL/GenBank/DDBJ databases">
        <title>Taro Niue Genome Assembly and Annotation.</title>
        <authorList>
            <person name="Atibalentja N."/>
            <person name="Keating K."/>
            <person name="Fields C.J."/>
        </authorList>
    </citation>
    <scope>NUCLEOTIDE SEQUENCE</scope>
    <source>
        <strain evidence="2">Niue_2</strain>
        <tissue evidence="2">Leaf</tissue>
    </source>
</reference>
<evidence type="ECO:0000313" key="2">
    <source>
        <dbReference type="EMBL" id="MQL74581.1"/>
    </source>
</evidence>
<dbReference type="AlphaFoldDB" id="A0A843TTT7"/>
<feature type="transmembrane region" description="Helical" evidence="1">
    <location>
        <begin position="861"/>
        <end position="887"/>
    </location>
</feature>
<feature type="transmembrane region" description="Helical" evidence="1">
    <location>
        <begin position="446"/>
        <end position="466"/>
    </location>
</feature>
<keyword evidence="1" id="KW-1133">Transmembrane helix</keyword>
<feature type="transmembrane region" description="Helical" evidence="1">
    <location>
        <begin position="478"/>
        <end position="505"/>
    </location>
</feature>
<organism evidence="2 3">
    <name type="scientific">Colocasia esculenta</name>
    <name type="common">Wild taro</name>
    <name type="synonym">Arum esculentum</name>
    <dbReference type="NCBI Taxonomy" id="4460"/>
    <lineage>
        <taxon>Eukaryota</taxon>
        <taxon>Viridiplantae</taxon>
        <taxon>Streptophyta</taxon>
        <taxon>Embryophyta</taxon>
        <taxon>Tracheophyta</taxon>
        <taxon>Spermatophyta</taxon>
        <taxon>Magnoliopsida</taxon>
        <taxon>Liliopsida</taxon>
        <taxon>Araceae</taxon>
        <taxon>Aroideae</taxon>
        <taxon>Colocasieae</taxon>
        <taxon>Colocasia</taxon>
    </lineage>
</organism>
<dbReference type="Proteomes" id="UP000652761">
    <property type="component" value="Unassembled WGS sequence"/>
</dbReference>
<feature type="transmembrane region" description="Helical" evidence="1">
    <location>
        <begin position="511"/>
        <end position="530"/>
    </location>
</feature>
<protein>
    <recommendedName>
        <fullName evidence="4">Transmembrane protein</fullName>
    </recommendedName>
</protein>
<accession>A0A843TTT7</accession>
<gene>
    <name evidence="2" type="ORF">Taro_006949</name>
</gene>
<feature type="transmembrane region" description="Helical" evidence="1">
    <location>
        <begin position="421"/>
        <end position="440"/>
    </location>
</feature>
<evidence type="ECO:0008006" key="4">
    <source>
        <dbReference type="Google" id="ProtNLM"/>
    </source>
</evidence>
<keyword evidence="1" id="KW-0472">Membrane</keyword>
<feature type="transmembrane region" description="Helical" evidence="1">
    <location>
        <begin position="836"/>
        <end position="855"/>
    </location>
</feature>
<keyword evidence="3" id="KW-1185">Reference proteome</keyword>
<proteinExistence type="predicted"/>
<sequence length="1045" mass="112278">MGGGATLGVPGEGSERSGRVRLPCMIRARVAGCSCCCAASVASVVARRVRAVAVRLALDSLVVVFLVWRTLASQSRTQASVGPKISLINKLRCLDAELRSSVEVLPDFFSVGSGGTEVHRLVALCSSGGFPELFVVVLNGALVVLVVVLLGLACIASAVLLAVVFSLVVRIVWIVHSGEGSSQDRPLSLLAEVLPRSALCSFSPELLRVILVVAALSLCRDELSLLPVGLSMLQSACALPVKASCAWSCIWLLHWPACLAVRFQVSSAVLVDFVCPRGSGGLLCSCTRRALADGGLVSVVVLGWLCFVWKCQSHVVVFPLACGRDSCVSPSSALRRFLGVVVLHYGVVLPGCASGLSYKPLFVVFPSGVKEDLVVSRVLFPSGVKEDLVGLDVGLLWKGVLNQDKNPTGWGRRGMLRSFRLAVLGVWLSVAISVVRQALVVTCVQVSPLAFGAVCSVVVPCFGLGLSEVDMLPSTSAVVLLLVWLCVALVSLEADGGVSCLFVWFRWRRSALLTGVSLIAAGNYALYRVLLVTEWVAGRWVTIVRSVGDCNYEDFGWRFLLFRQDLASLGTWGWRSVAFWLPKVKSLGWRSPSLSFFPLPLPPAVLCHPLSPSCVSGKEEGRAWCCGVVDLAWSEEEVAVCREGPSWVRFFVTVTEGDTFVVVSWQRCQEGRPFMRALVGRWPLLRVRACLSLAGLVVCYKPAVRRGFVVLPRLFARCLALEGLSHSEVVSVSWDPHPREPVEGVLRATSVLELEAHVWDAEGFGVLSWHRLDSPLSHCLSLRWFRSHVVVSGARPQLGQPAVLRVLSVSVAALSHPCAGAEAGARLVSRACRLRVPLLATCGGGLVAVVVTTFSSRCFQVFLVTLACMAVLAWLCLAPVGIIGLALGRPVLLVVPTSVFSWFHGHILGCQPRSKVAVLAVRRHSHLVVPWSRQLGARHRGSSLSDGLQRRLWHRVLSVAVRVSVVSSCSLSELRAVFCKSSGSVGGGATLGVPGEGSERSGPSFDSQGVAVDRYWFQNKFSELGTVPVDSVVLSERARLNTTMG</sequence>